<evidence type="ECO:0000313" key="1">
    <source>
        <dbReference type="EMBL" id="GJS65720.1"/>
    </source>
</evidence>
<proteinExistence type="predicted"/>
<evidence type="ECO:0008006" key="3">
    <source>
        <dbReference type="Google" id="ProtNLM"/>
    </source>
</evidence>
<reference evidence="1" key="2">
    <citation type="submission" date="2022-01" db="EMBL/GenBank/DDBJ databases">
        <authorList>
            <person name="Yamashiro T."/>
            <person name="Shiraishi A."/>
            <person name="Satake H."/>
            <person name="Nakayama K."/>
        </authorList>
    </citation>
    <scope>NUCLEOTIDE SEQUENCE</scope>
</reference>
<reference evidence="1" key="1">
    <citation type="journal article" date="2022" name="Int. J. Mol. Sci.">
        <title>Draft Genome of Tanacetum Coccineum: Genomic Comparison of Closely Related Tanacetum-Family Plants.</title>
        <authorList>
            <person name="Yamashiro T."/>
            <person name="Shiraishi A."/>
            <person name="Nakayama K."/>
            <person name="Satake H."/>
        </authorList>
    </citation>
    <scope>NUCLEOTIDE SEQUENCE</scope>
</reference>
<accession>A0ABQ4XKZ4</accession>
<comment type="caution">
    <text evidence="1">The sequence shown here is derived from an EMBL/GenBank/DDBJ whole genome shotgun (WGS) entry which is preliminary data.</text>
</comment>
<protein>
    <recommendedName>
        <fullName evidence="3">Retrovirus-related Pol polyprotein from transposon TNT 1-94</fullName>
    </recommendedName>
</protein>
<keyword evidence="2" id="KW-1185">Reference proteome</keyword>
<dbReference type="Proteomes" id="UP001151760">
    <property type="component" value="Unassembled WGS sequence"/>
</dbReference>
<gene>
    <name evidence="1" type="ORF">Tco_0680284</name>
</gene>
<name>A0ABQ4XKZ4_9ASTR</name>
<evidence type="ECO:0000313" key="2">
    <source>
        <dbReference type="Proteomes" id="UP001151760"/>
    </source>
</evidence>
<dbReference type="EMBL" id="BQNB010009597">
    <property type="protein sequence ID" value="GJS65720.1"/>
    <property type="molecule type" value="Genomic_DNA"/>
</dbReference>
<organism evidence="1 2">
    <name type="scientific">Tanacetum coccineum</name>
    <dbReference type="NCBI Taxonomy" id="301880"/>
    <lineage>
        <taxon>Eukaryota</taxon>
        <taxon>Viridiplantae</taxon>
        <taxon>Streptophyta</taxon>
        <taxon>Embryophyta</taxon>
        <taxon>Tracheophyta</taxon>
        <taxon>Spermatophyta</taxon>
        <taxon>Magnoliopsida</taxon>
        <taxon>eudicotyledons</taxon>
        <taxon>Gunneridae</taxon>
        <taxon>Pentapetalae</taxon>
        <taxon>asterids</taxon>
        <taxon>campanulids</taxon>
        <taxon>Asterales</taxon>
        <taxon>Asteraceae</taxon>
        <taxon>Asteroideae</taxon>
        <taxon>Anthemideae</taxon>
        <taxon>Anthemidinae</taxon>
        <taxon>Tanacetum</taxon>
    </lineage>
</organism>
<sequence length="145" mass="16581">MEFRKRALLAKSKRSFKKDTQRFSGAKATDQTKCHKCGRKEFEAKYNKVKAKLALLSSSASTRVRNQSLVAEAYEWDEEEVSLDDNEMVEVKVLMALADDKSDVVGKESARNGEWVKISMRKSDIRKPIWYPNNRCSSHMTGVKS</sequence>